<reference evidence="2" key="2">
    <citation type="submission" date="2023-02" db="EMBL/GenBank/DDBJ databases">
        <authorList>
            <person name="Sun Q."/>
            <person name="Mori K."/>
        </authorList>
    </citation>
    <scope>NUCLEOTIDE SEQUENCE</scope>
    <source>
        <strain evidence="2">NBRC 112290</strain>
    </source>
</reference>
<evidence type="ECO:0000256" key="1">
    <source>
        <dbReference type="SAM" id="MobiDB-lite"/>
    </source>
</evidence>
<dbReference type="Pfam" id="PF11241">
    <property type="entry name" value="DUF3043"/>
    <property type="match status" value="1"/>
</dbReference>
<sequence length="136" mass="14453">MFGRKKDSQPAPGSTTGADKVGSLDAAMDAAAGKGRPTPKRREAEARNRRPLVHNDPKVARSEQRRKNAESRAQMNAAMVTGDDRYLPCSTRARSVATSATTSTRAGRSASSSSRSRSCSWSPRSSSVSAPSSPCR</sequence>
<gene>
    <name evidence="2" type="ORF">GCM10025875_14880</name>
</gene>
<evidence type="ECO:0000313" key="2">
    <source>
        <dbReference type="EMBL" id="GMA31496.1"/>
    </source>
</evidence>
<organism evidence="2 3">
    <name type="scientific">Litorihabitans aurantiacus</name>
    <dbReference type="NCBI Taxonomy" id="1930061"/>
    <lineage>
        <taxon>Bacteria</taxon>
        <taxon>Bacillati</taxon>
        <taxon>Actinomycetota</taxon>
        <taxon>Actinomycetes</taxon>
        <taxon>Micrococcales</taxon>
        <taxon>Beutenbergiaceae</taxon>
        <taxon>Litorihabitans</taxon>
    </lineage>
</organism>
<dbReference type="AlphaFoldDB" id="A0AA38CQY3"/>
<feature type="compositionally biased region" description="Basic and acidic residues" evidence="1">
    <location>
        <begin position="40"/>
        <end position="70"/>
    </location>
</feature>
<feature type="compositionally biased region" description="Low complexity" evidence="1">
    <location>
        <begin position="89"/>
        <end position="136"/>
    </location>
</feature>
<proteinExistence type="predicted"/>
<dbReference type="Proteomes" id="UP001157161">
    <property type="component" value="Unassembled WGS sequence"/>
</dbReference>
<name>A0AA38CQY3_9MICO</name>
<dbReference type="EMBL" id="BSUM01000001">
    <property type="protein sequence ID" value="GMA31496.1"/>
    <property type="molecule type" value="Genomic_DNA"/>
</dbReference>
<evidence type="ECO:0000313" key="3">
    <source>
        <dbReference type="Proteomes" id="UP001157161"/>
    </source>
</evidence>
<feature type="region of interest" description="Disordered" evidence="1">
    <location>
        <begin position="1"/>
        <end position="136"/>
    </location>
</feature>
<reference evidence="2" key="1">
    <citation type="journal article" date="2014" name="Int. J. Syst. Evol. Microbiol.">
        <title>Complete genome sequence of Corynebacterium casei LMG S-19264T (=DSM 44701T), isolated from a smear-ripened cheese.</title>
        <authorList>
            <consortium name="US DOE Joint Genome Institute (JGI-PGF)"/>
            <person name="Walter F."/>
            <person name="Albersmeier A."/>
            <person name="Kalinowski J."/>
            <person name="Ruckert C."/>
        </authorList>
    </citation>
    <scope>NUCLEOTIDE SEQUENCE</scope>
    <source>
        <strain evidence="2">NBRC 112290</strain>
    </source>
</reference>
<dbReference type="InterPro" id="IPR021403">
    <property type="entry name" value="DUF3043"/>
</dbReference>
<keyword evidence="3" id="KW-1185">Reference proteome</keyword>
<comment type="caution">
    <text evidence="2">The sequence shown here is derived from an EMBL/GenBank/DDBJ whole genome shotgun (WGS) entry which is preliminary data.</text>
</comment>
<protein>
    <submittedName>
        <fullName evidence="2">Uncharacterized protein</fullName>
    </submittedName>
</protein>
<accession>A0AA38CQY3</accession>